<dbReference type="InterPro" id="IPR019410">
    <property type="entry name" value="Methyltransf_16"/>
</dbReference>
<dbReference type="PANTHER" id="PTHR14614">
    <property type="entry name" value="HEPATOCELLULAR CARCINOMA-ASSOCIATED ANTIGEN"/>
    <property type="match status" value="1"/>
</dbReference>
<comment type="caution">
    <text evidence="1">The sequence shown here is derived from an EMBL/GenBank/DDBJ whole genome shotgun (WGS) entry which is preliminary data.</text>
</comment>
<name>A0AAJ0G980_9PEZI</name>
<dbReference type="AlphaFoldDB" id="A0AAJ0G980"/>
<organism evidence="1 2">
    <name type="scientific">Extremus antarcticus</name>
    <dbReference type="NCBI Taxonomy" id="702011"/>
    <lineage>
        <taxon>Eukaryota</taxon>
        <taxon>Fungi</taxon>
        <taxon>Dikarya</taxon>
        <taxon>Ascomycota</taxon>
        <taxon>Pezizomycotina</taxon>
        <taxon>Dothideomycetes</taxon>
        <taxon>Dothideomycetidae</taxon>
        <taxon>Mycosphaerellales</taxon>
        <taxon>Extremaceae</taxon>
        <taxon>Extremus</taxon>
    </lineage>
</organism>
<dbReference type="Proteomes" id="UP001271007">
    <property type="component" value="Unassembled WGS sequence"/>
</dbReference>
<dbReference type="GO" id="GO:0008757">
    <property type="term" value="F:S-adenosylmethionine-dependent methyltransferase activity"/>
    <property type="evidence" value="ECO:0007669"/>
    <property type="project" value="UniProtKB-ARBA"/>
</dbReference>
<dbReference type="InterPro" id="IPR029063">
    <property type="entry name" value="SAM-dependent_MTases_sf"/>
</dbReference>
<evidence type="ECO:0000313" key="1">
    <source>
        <dbReference type="EMBL" id="KAK3049237.1"/>
    </source>
</evidence>
<protein>
    <submittedName>
        <fullName evidence="1">Protein-lysine N-methyltransferase rrg1</fullName>
    </submittedName>
</protein>
<dbReference type="GO" id="GO:0005829">
    <property type="term" value="C:cytosol"/>
    <property type="evidence" value="ECO:0007669"/>
    <property type="project" value="TreeGrafter"/>
</dbReference>
<evidence type="ECO:0000313" key="2">
    <source>
        <dbReference type="Proteomes" id="UP001271007"/>
    </source>
</evidence>
<dbReference type="Gene3D" id="3.40.50.150">
    <property type="entry name" value="Vaccinia Virus protein VP39"/>
    <property type="match status" value="1"/>
</dbReference>
<sequence length="353" mass="37900">MDEAEEPLNVLNLPQLYQHPSASILLGVLADLSLVPPSWSGSSTPAGRKIRSEGVPSYLTKIISSPLTWIEEDVEKEIIWETAAQRLSERSGRTGMGNISRVFSIPLAPSISSDATASQHSIPGGDILDITLYEPAMSEDNLGLKTWAASYLLAKRLPLLLATLPSLGSSGTAQILELGSGTGLVGLAAAAILKTFVLLTDLPAIVPNLDRNILGNEATIVAHGGNLKAAILDWTKPGEIIYGDTSTAAKAHSFGLILAADPIYSSDHPGLLVHAISYHLSKDPSARLVIELPLREAYAKERQDLKDRLLGLGLNLVDEGEEVGYDDWGADSARGGEEELAEVRCWWGVWTWR</sequence>
<dbReference type="PANTHER" id="PTHR14614:SF156">
    <property type="entry name" value="PROTEIN-LYSINE N-METHYLTRANSFERASE EFM2"/>
    <property type="match status" value="1"/>
</dbReference>
<dbReference type="SUPFAM" id="SSF53335">
    <property type="entry name" value="S-adenosyl-L-methionine-dependent methyltransferases"/>
    <property type="match status" value="1"/>
</dbReference>
<keyword evidence="2" id="KW-1185">Reference proteome</keyword>
<proteinExistence type="predicted"/>
<dbReference type="Pfam" id="PF10294">
    <property type="entry name" value="Methyltransf_16"/>
    <property type="match status" value="1"/>
</dbReference>
<reference evidence="1" key="1">
    <citation type="submission" date="2023-04" db="EMBL/GenBank/DDBJ databases">
        <title>Black Yeasts Isolated from many extreme environments.</title>
        <authorList>
            <person name="Coleine C."/>
            <person name="Stajich J.E."/>
            <person name="Selbmann L."/>
        </authorList>
    </citation>
    <scope>NUCLEOTIDE SEQUENCE</scope>
    <source>
        <strain evidence="1">CCFEE 5312</strain>
    </source>
</reference>
<gene>
    <name evidence="1" type="primary">rrg1</name>
    <name evidence="1" type="ORF">LTR09_009415</name>
</gene>
<accession>A0AAJ0G980</accession>
<dbReference type="EMBL" id="JAWDJX010000041">
    <property type="protein sequence ID" value="KAK3049237.1"/>
    <property type="molecule type" value="Genomic_DNA"/>
</dbReference>